<feature type="chain" id="PRO_5008105561" description="Glycerol-3-phosphate dehydrogenase [NAD(P)+]" evidence="16">
    <location>
        <begin position="21"/>
        <end position="331"/>
    </location>
</feature>
<evidence type="ECO:0000259" key="18">
    <source>
        <dbReference type="Pfam" id="PF07479"/>
    </source>
</evidence>
<feature type="binding site" evidence="10">
    <location>
        <position position="192"/>
    </location>
    <ligand>
        <name>sn-glycerol 3-phosphate</name>
        <dbReference type="ChEBI" id="CHEBI:57597"/>
    </ligand>
</feature>
<dbReference type="PIRSF" id="PIRSF000114">
    <property type="entry name" value="Glycerol-3-P_dh"/>
    <property type="match status" value="1"/>
</dbReference>
<dbReference type="FunFam" id="3.40.50.720:FF:000019">
    <property type="entry name" value="Glycerol-3-phosphate dehydrogenase [NAD(P)+]"/>
    <property type="match status" value="1"/>
</dbReference>
<feature type="binding site" evidence="10">
    <location>
        <position position="256"/>
    </location>
    <ligand>
        <name>sn-glycerol 3-phosphate</name>
        <dbReference type="ChEBI" id="CHEBI:57597"/>
    </ligand>
</feature>
<dbReference type="InterPro" id="IPR011128">
    <property type="entry name" value="G3P_DH_NAD-dep_N"/>
</dbReference>
<evidence type="ECO:0000256" key="3">
    <source>
        <dbReference type="ARBA" id="ARBA00022741"/>
    </source>
</evidence>
<feature type="binding site" evidence="13">
    <location>
        <position position="141"/>
    </location>
    <ligand>
        <name>NAD(+)</name>
        <dbReference type="ChEBI" id="CHEBI:57540"/>
    </ligand>
</feature>
<dbReference type="Pfam" id="PF01210">
    <property type="entry name" value="NAD_Gly3P_dh_N"/>
    <property type="match status" value="1"/>
</dbReference>
<evidence type="ECO:0000256" key="6">
    <source>
        <dbReference type="ARBA" id="ARBA00023027"/>
    </source>
</evidence>
<feature type="binding site" evidence="13">
    <location>
        <begin position="11"/>
        <end position="16"/>
    </location>
    <ligand>
        <name>NAD(+)</name>
        <dbReference type="ChEBI" id="CHEBI:57540"/>
    </ligand>
</feature>
<dbReference type="InterPro" id="IPR013328">
    <property type="entry name" value="6PGD_dom2"/>
</dbReference>
<dbReference type="InterPro" id="IPR006109">
    <property type="entry name" value="G3P_DH_NAD-dep_C"/>
</dbReference>
<evidence type="ECO:0000256" key="2">
    <source>
        <dbReference type="ARBA" id="ARBA00022516"/>
    </source>
</evidence>
<dbReference type="GO" id="GO:0005829">
    <property type="term" value="C:cytosol"/>
    <property type="evidence" value="ECO:0007669"/>
    <property type="project" value="TreeGrafter"/>
</dbReference>
<feature type="binding site" evidence="10">
    <location>
        <position position="278"/>
    </location>
    <ligand>
        <name>NADPH</name>
        <dbReference type="ChEBI" id="CHEBI:57783"/>
    </ligand>
</feature>
<feature type="binding site" evidence="10">
    <location>
        <position position="137"/>
    </location>
    <ligand>
        <name>sn-glycerol 3-phosphate</name>
        <dbReference type="ChEBI" id="CHEBI:57597"/>
    </ligand>
</feature>
<dbReference type="GO" id="GO:0008654">
    <property type="term" value="P:phospholipid biosynthetic process"/>
    <property type="evidence" value="ECO:0007669"/>
    <property type="project" value="UniProtKB-KW"/>
</dbReference>
<dbReference type="GO" id="GO:0046167">
    <property type="term" value="P:glycerol-3-phosphate biosynthetic process"/>
    <property type="evidence" value="ECO:0007669"/>
    <property type="project" value="UniProtKB-UniRule"/>
</dbReference>
<feature type="binding site" evidence="10">
    <location>
        <position position="245"/>
    </location>
    <ligand>
        <name>sn-glycerol 3-phosphate</name>
        <dbReference type="ChEBI" id="CHEBI:57597"/>
    </ligand>
</feature>
<feature type="binding site" evidence="10">
    <location>
        <position position="141"/>
    </location>
    <ligand>
        <name>NADPH</name>
        <dbReference type="ChEBI" id="CHEBI:57783"/>
    </ligand>
</feature>
<dbReference type="NCBIfam" id="NF000940">
    <property type="entry name" value="PRK00094.1-2"/>
    <property type="match status" value="1"/>
</dbReference>
<dbReference type="OrthoDB" id="9812273at2"/>
<evidence type="ECO:0000256" key="1">
    <source>
        <dbReference type="ARBA" id="ARBA00011009"/>
    </source>
</evidence>
<feature type="binding site" evidence="13">
    <location>
        <position position="256"/>
    </location>
    <ligand>
        <name>NAD(+)</name>
        <dbReference type="ChEBI" id="CHEBI:57540"/>
    </ligand>
</feature>
<evidence type="ECO:0000313" key="20">
    <source>
        <dbReference type="Proteomes" id="UP000078316"/>
    </source>
</evidence>
<feature type="active site" description="Proton acceptor" evidence="10 11">
    <location>
        <position position="192"/>
    </location>
</feature>
<feature type="domain" description="Glycerol-3-phosphate dehydrogenase NAD-dependent N-terminal" evidence="17">
    <location>
        <begin position="7"/>
        <end position="160"/>
    </location>
</feature>
<dbReference type="GO" id="GO:0051287">
    <property type="term" value="F:NAD binding"/>
    <property type="evidence" value="ECO:0007669"/>
    <property type="project" value="InterPro"/>
</dbReference>
<dbReference type="PROSITE" id="PS00957">
    <property type="entry name" value="NAD_G3PDH"/>
    <property type="match status" value="1"/>
</dbReference>
<dbReference type="HAMAP" id="MF_00394">
    <property type="entry name" value="NAD_Glyc3P_dehydrog"/>
    <property type="match status" value="1"/>
</dbReference>
<dbReference type="SUPFAM" id="SSF51735">
    <property type="entry name" value="NAD(P)-binding Rossmann-fold domains"/>
    <property type="match status" value="1"/>
</dbReference>
<dbReference type="EC" id="1.1.1.94" evidence="10"/>
<feature type="binding site" evidence="13">
    <location>
        <position position="277"/>
    </location>
    <ligand>
        <name>NAD(+)</name>
        <dbReference type="ChEBI" id="CHEBI:57540"/>
    </ligand>
</feature>
<dbReference type="Pfam" id="PF07479">
    <property type="entry name" value="NAD_Gly3P_dh_C"/>
    <property type="match status" value="1"/>
</dbReference>
<dbReference type="PANTHER" id="PTHR11728:SF1">
    <property type="entry name" value="GLYCEROL-3-PHOSPHATE DEHYDROGENASE [NAD(+)] 2, CHLOROPLASTIC"/>
    <property type="match status" value="1"/>
</dbReference>
<comment type="caution">
    <text evidence="10">Lacks conserved residue(s) required for the propagation of feature annotation.</text>
</comment>
<feature type="signal peptide" evidence="16">
    <location>
        <begin position="1"/>
        <end position="20"/>
    </location>
</feature>
<evidence type="ECO:0000256" key="9">
    <source>
        <dbReference type="ARBA" id="ARBA00023264"/>
    </source>
</evidence>
<comment type="function">
    <text evidence="10">Catalyzes the reduction of the glycolytic intermediate dihydroxyacetone phosphate (DHAP) to sn-glycerol 3-phosphate (G3P), the key precursor for phospholipid synthesis.</text>
</comment>
<dbReference type="GO" id="GO:0046168">
    <property type="term" value="P:glycerol-3-phosphate catabolic process"/>
    <property type="evidence" value="ECO:0007669"/>
    <property type="project" value="InterPro"/>
</dbReference>
<proteinExistence type="inferred from homology"/>
<evidence type="ECO:0000259" key="17">
    <source>
        <dbReference type="Pfam" id="PF01210"/>
    </source>
</evidence>
<evidence type="ECO:0000256" key="10">
    <source>
        <dbReference type="HAMAP-Rule" id="MF_00394"/>
    </source>
</evidence>
<evidence type="ECO:0000256" key="12">
    <source>
        <dbReference type="PIRSR" id="PIRSR000114-2"/>
    </source>
</evidence>
<evidence type="ECO:0000256" key="8">
    <source>
        <dbReference type="ARBA" id="ARBA00023209"/>
    </source>
</evidence>
<keyword evidence="8 10" id="KW-0594">Phospholipid biosynthesis</keyword>
<feature type="binding site" evidence="12">
    <location>
        <begin position="256"/>
        <end position="257"/>
    </location>
    <ligand>
        <name>substrate</name>
    </ligand>
</feature>
<dbReference type="UniPathway" id="UPA00940"/>
<feature type="binding site" evidence="10">
    <location>
        <position position="257"/>
    </location>
    <ligand>
        <name>sn-glycerol 3-phosphate</name>
        <dbReference type="ChEBI" id="CHEBI:57597"/>
    </ligand>
</feature>
<feature type="binding site" evidence="10">
    <location>
        <position position="256"/>
    </location>
    <ligand>
        <name>NADPH</name>
        <dbReference type="ChEBI" id="CHEBI:57783"/>
    </ligand>
</feature>
<comment type="catalytic activity">
    <reaction evidence="10 15">
        <text>sn-glycerol 3-phosphate + NADP(+) = dihydroxyacetone phosphate + NADPH + H(+)</text>
        <dbReference type="Rhea" id="RHEA:11096"/>
        <dbReference type="ChEBI" id="CHEBI:15378"/>
        <dbReference type="ChEBI" id="CHEBI:57597"/>
        <dbReference type="ChEBI" id="CHEBI:57642"/>
        <dbReference type="ChEBI" id="CHEBI:57783"/>
        <dbReference type="ChEBI" id="CHEBI:58349"/>
        <dbReference type="EC" id="1.1.1.94"/>
    </reaction>
</comment>
<evidence type="ECO:0000256" key="11">
    <source>
        <dbReference type="PIRSR" id="PIRSR000114-1"/>
    </source>
</evidence>
<dbReference type="InterPro" id="IPR036291">
    <property type="entry name" value="NAD(P)-bd_dom_sf"/>
</dbReference>
<feature type="binding site" evidence="10">
    <location>
        <position position="109"/>
    </location>
    <ligand>
        <name>NADPH</name>
        <dbReference type="ChEBI" id="CHEBI:57783"/>
    </ligand>
</feature>
<feature type="binding site" evidence="10">
    <location>
        <position position="280"/>
    </location>
    <ligand>
        <name>NADPH</name>
        <dbReference type="ChEBI" id="CHEBI:57783"/>
    </ligand>
</feature>
<feature type="binding site" evidence="10">
    <location>
        <position position="36"/>
    </location>
    <ligand>
        <name>NADPH</name>
        <dbReference type="ChEBI" id="CHEBI:57783"/>
    </ligand>
</feature>
<keyword evidence="3 10" id="KW-0547">Nucleotide-binding</keyword>
<evidence type="ECO:0000256" key="15">
    <source>
        <dbReference type="RuleBase" id="RU000439"/>
    </source>
</evidence>
<comment type="pathway">
    <text evidence="10">Membrane lipid metabolism; glycerophospholipid metabolism.</text>
</comment>
<dbReference type="GO" id="GO:0005975">
    <property type="term" value="P:carbohydrate metabolic process"/>
    <property type="evidence" value="ECO:0007669"/>
    <property type="project" value="InterPro"/>
</dbReference>
<dbReference type="GO" id="GO:0141153">
    <property type="term" value="F:glycerol-3-phosphate dehydrogenase (NADP+) activity"/>
    <property type="evidence" value="ECO:0007669"/>
    <property type="project" value="RHEA"/>
</dbReference>
<evidence type="ECO:0000256" key="13">
    <source>
        <dbReference type="PIRSR" id="PIRSR000114-3"/>
    </source>
</evidence>
<comment type="caution">
    <text evidence="19">The sequence shown here is derived from an EMBL/GenBank/DDBJ whole genome shotgun (WGS) entry which is preliminary data.</text>
</comment>
<comment type="subcellular location">
    <subcellularLocation>
        <location evidence="10">Cytoplasm</location>
    </subcellularLocation>
</comment>
<sequence length="331" mass="33107">MSLIGPIAVLGGGAWGTALANAAAAAAARPVVLWMRDPEAAAAMARTRENERHLPGVTLQPGVRPTADVADLAESEAVLVVTPAQTLRGVLTALAPRLRPDAALILCAKGIERGTDAFLTDVAAEVAPGASVAVLSGPSFAADVARGLPTAVTLASRDGALAAALAAALSGPTFRVYHGSDPRGVEIGGAAKNVLAIACGAAIGRGLGESARAALVARSFAELMRFARAWDARPETLMGLSGLGDLVLSAASAQSRNFAFGERLGRGASLAEASGGKLAEGALTAQGLVALARRRGVEMPVAEAVAGLLSGTLGLDAAIADLLGRPLRAEI</sequence>
<keyword evidence="5 10" id="KW-0560">Oxidoreductase</keyword>
<keyword evidence="9 10" id="KW-1208">Phospholipid metabolism</keyword>
<evidence type="ECO:0000256" key="14">
    <source>
        <dbReference type="RuleBase" id="RU000437"/>
    </source>
</evidence>
<comment type="catalytic activity">
    <reaction evidence="10">
        <text>sn-glycerol 3-phosphate + NAD(+) = dihydroxyacetone phosphate + NADH + H(+)</text>
        <dbReference type="Rhea" id="RHEA:11092"/>
        <dbReference type="ChEBI" id="CHEBI:15378"/>
        <dbReference type="ChEBI" id="CHEBI:57540"/>
        <dbReference type="ChEBI" id="CHEBI:57597"/>
        <dbReference type="ChEBI" id="CHEBI:57642"/>
        <dbReference type="ChEBI" id="CHEBI:57945"/>
        <dbReference type="EC" id="1.1.1.94"/>
    </reaction>
</comment>
<dbReference type="Gene3D" id="3.40.50.720">
    <property type="entry name" value="NAD(P)-binding Rossmann-like Domain"/>
    <property type="match status" value="1"/>
</dbReference>
<keyword evidence="16" id="KW-0732">Signal</keyword>
<name>A0A179S3M4_9HYPH</name>
<dbReference type="SUPFAM" id="SSF48179">
    <property type="entry name" value="6-phosphogluconate dehydrogenase C-terminal domain-like"/>
    <property type="match status" value="1"/>
</dbReference>
<dbReference type="NCBIfam" id="NF000942">
    <property type="entry name" value="PRK00094.1-4"/>
    <property type="match status" value="1"/>
</dbReference>
<evidence type="ECO:0000313" key="19">
    <source>
        <dbReference type="EMBL" id="OAS18333.1"/>
    </source>
</evidence>
<evidence type="ECO:0000256" key="7">
    <source>
        <dbReference type="ARBA" id="ARBA00023098"/>
    </source>
</evidence>
<organism evidence="19 20">
    <name type="scientific">Methylobacterium platani</name>
    <dbReference type="NCBI Taxonomy" id="427683"/>
    <lineage>
        <taxon>Bacteria</taxon>
        <taxon>Pseudomonadati</taxon>
        <taxon>Pseudomonadota</taxon>
        <taxon>Alphaproteobacteria</taxon>
        <taxon>Hyphomicrobiales</taxon>
        <taxon>Methylobacteriaceae</taxon>
        <taxon>Methylobacterium</taxon>
    </lineage>
</organism>
<reference evidence="19 20" key="1">
    <citation type="submission" date="2016-04" db="EMBL/GenBank/DDBJ databases">
        <authorList>
            <person name="Evans L.H."/>
            <person name="Alamgir A."/>
            <person name="Owens N."/>
            <person name="Weber N.D."/>
            <person name="Virtaneva K."/>
            <person name="Barbian K."/>
            <person name="Babar A."/>
            <person name="Rosenke K."/>
        </authorList>
    </citation>
    <scope>NUCLEOTIDE SEQUENCE [LARGE SCALE GENOMIC DNA]</scope>
    <source>
        <strain evidence="19 20">PMB02</strain>
    </source>
</reference>
<evidence type="ECO:0000256" key="4">
    <source>
        <dbReference type="ARBA" id="ARBA00022857"/>
    </source>
</evidence>
<keyword evidence="4 10" id="KW-0521">NADP</keyword>
<keyword evidence="6 10" id="KW-0520">NAD</keyword>
<feature type="binding site" evidence="10">
    <location>
        <position position="139"/>
    </location>
    <ligand>
        <name>sn-glycerol 3-phosphate</name>
        <dbReference type="ChEBI" id="CHEBI:57597"/>
    </ligand>
</feature>
<dbReference type="GO" id="GO:0141152">
    <property type="term" value="F:glycerol-3-phosphate dehydrogenase (NAD+) activity"/>
    <property type="evidence" value="ECO:0007669"/>
    <property type="project" value="RHEA"/>
</dbReference>
<feature type="binding site" evidence="10">
    <location>
        <position position="109"/>
    </location>
    <ligand>
        <name>sn-glycerol 3-phosphate</name>
        <dbReference type="ChEBI" id="CHEBI:57597"/>
    </ligand>
</feature>
<protein>
    <recommendedName>
        <fullName evidence="10">Glycerol-3-phosphate dehydrogenase [NAD(P)+]</fullName>
        <ecNumber evidence="10">1.1.1.94</ecNumber>
    </recommendedName>
    <alternativeName>
        <fullName evidence="10">NAD(P)(+)-dependent glycerol-3-phosphate dehydrogenase</fullName>
    </alternativeName>
    <alternativeName>
        <fullName evidence="10">NAD(P)H-dependent dihydroxyacetone-phosphate reductase</fullName>
    </alternativeName>
</protein>
<evidence type="ECO:0000256" key="16">
    <source>
        <dbReference type="SAM" id="SignalP"/>
    </source>
</evidence>
<comment type="similarity">
    <text evidence="1 10 14">Belongs to the NAD-dependent glycerol-3-phosphate dehydrogenase family.</text>
</comment>
<dbReference type="STRING" id="427683.A5481_26605"/>
<dbReference type="GO" id="GO:0006650">
    <property type="term" value="P:glycerophospholipid metabolic process"/>
    <property type="evidence" value="ECO:0007669"/>
    <property type="project" value="UniProtKB-UniRule"/>
</dbReference>
<dbReference type="PRINTS" id="PR00077">
    <property type="entry name" value="GPDHDRGNASE"/>
</dbReference>
<dbReference type="EMBL" id="LWHQ01000061">
    <property type="protein sequence ID" value="OAS18333.1"/>
    <property type="molecule type" value="Genomic_DNA"/>
</dbReference>
<dbReference type="InterPro" id="IPR008927">
    <property type="entry name" value="6-PGluconate_DH-like_C_sf"/>
</dbReference>
<accession>A0A179S3M4</accession>
<dbReference type="Proteomes" id="UP000078316">
    <property type="component" value="Unassembled WGS sequence"/>
</dbReference>
<dbReference type="Gene3D" id="1.10.1040.10">
    <property type="entry name" value="N-(1-d-carboxylethyl)-l-norvaline Dehydrogenase, domain 2"/>
    <property type="match status" value="1"/>
</dbReference>
<gene>
    <name evidence="10" type="primary">gpsA</name>
    <name evidence="19" type="ORF">A5481_26605</name>
</gene>
<dbReference type="InterPro" id="IPR006168">
    <property type="entry name" value="G3P_DH_NAD-dep"/>
</dbReference>
<feature type="domain" description="Glycerol-3-phosphate dehydrogenase NAD-dependent C-terminal" evidence="18">
    <location>
        <begin position="181"/>
        <end position="318"/>
    </location>
</feature>
<feature type="binding site" evidence="10">
    <location>
        <position position="15"/>
    </location>
    <ligand>
        <name>NADPH</name>
        <dbReference type="ChEBI" id="CHEBI:57783"/>
    </ligand>
</feature>
<feature type="binding site" evidence="10">
    <location>
        <position position="255"/>
    </location>
    <ligand>
        <name>sn-glycerol 3-phosphate</name>
        <dbReference type="ChEBI" id="CHEBI:57597"/>
    </ligand>
</feature>
<keyword evidence="7 10" id="KW-0443">Lipid metabolism</keyword>
<dbReference type="RefSeq" id="WP_048434077.1">
    <property type="nucleotide sequence ID" value="NZ_LWHQ01000061.1"/>
</dbReference>
<dbReference type="AlphaFoldDB" id="A0A179S3M4"/>
<feature type="binding site" evidence="12">
    <location>
        <position position="109"/>
    </location>
    <ligand>
        <name>substrate</name>
    </ligand>
</feature>
<dbReference type="PANTHER" id="PTHR11728">
    <property type="entry name" value="GLYCEROL-3-PHOSPHATE DEHYDROGENASE"/>
    <property type="match status" value="1"/>
</dbReference>
<keyword evidence="2 10" id="KW-0444">Lipid biosynthesis</keyword>
<evidence type="ECO:0000256" key="5">
    <source>
        <dbReference type="ARBA" id="ARBA00023002"/>
    </source>
</evidence>
<keyword evidence="10" id="KW-0963">Cytoplasm</keyword>